<feature type="transmembrane region" description="Helical" evidence="7">
    <location>
        <begin position="114"/>
        <end position="134"/>
    </location>
</feature>
<accession>A0A4Q0MFF2</accession>
<dbReference type="RefSeq" id="WP_128767402.1">
    <property type="nucleotide sequence ID" value="NZ_RXOC01000001.1"/>
</dbReference>
<reference evidence="8 9" key="1">
    <citation type="submission" date="2018-12" db="EMBL/GenBank/DDBJ databases">
        <title>The Draft Genome Sequence of the Soil Bacterium Pedobacter tournemirensis R1.</title>
        <authorList>
            <person name="He J."/>
        </authorList>
    </citation>
    <scope>NUCLEOTIDE SEQUENCE [LARGE SCALE GENOMIC DNA]</scope>
    <source>
        <strain evidence="8 9">R1</strain>
    </source>
</reference>
<feature type="transmembrane region" description="Helical" evidence="7">
    <location>
        <begin position="146"/>
        <end position="167"/>
    </location>
</feature>
<evidence type="ECO:0000256" key="7">
    <source>
        <dbReference type="SAM" id="Phobius"/>
    </source>
</evidence>
<feature type="transmembrane region" description="Helical" evidence="7">
    <location>
        <begin position="285"/>
        <end position="306"/>
    </location>
</feature>
<feature type="transmembrane region" description="Helical" evidence="7">
    <location>
        <begin position="355"/>
        <end position="377"/>
    </location>
</feature>
<evidence type="ECO:0000313" key="9">
    <source>
        <dbReference type="Proteomes" id="UP000290848"/>
    </source>
</evidence>
<keyword evidence="6 7" id="KW-0472">Membrane</keyword>
<evidence type="ECO:0000256" key="4">
    <source>
        <dbReference type="ARBA" id="ARBA00022692"/>
    </source>
</evidence>
<organism evidence="8 9">
    <name type="scientific">Arcticibacter tournemirensis</name>
    <dbReference type="NCBI Taxonomy" id="699437"/>
    <lineage>
        <taxon>Bacteria</taxon>
        <taxon>Pseudomonadati</taxon>
        <taxon>Bacteroidota</taxon>
        <taxon>Sphingobacteriia</taxon>
        <taxon>Sphingobacteriales</taxon>
        <taxon>Sphingobacteriaceae</taxon>
        <taxon>Arcticibacter</taxon>
    </lineage>
</organism>
<dbReference type="InterPro" id="IPR050833">
    <property type="entry name" value="Poly_Biosynth_Transport"/>
</dbReference>
<dbReference type="EMBL" id="RXOC01000001">
    <property type="protein sequence ID" value="RXF72217.1"/>
    <property type="molecule type" value="Genomic_DNA"/>
</dbReference>
<dbReference type="NCBIfam" id="NF007773">
    <property type="entry name" value="PRK10459.1"/>
    <property type="match status" value="1"/>
</dbReference>
<comment type="similarity">
    <text evidence="2">Belongs to the polysaccharide synthase family.</text>
</comment>
<dbReference type="CDD" id="cd13127">
    <property type="entry name" value="MATE_tuaB_like"/>
    <property type="match status" value="1"/>
</dbReference>
<dbReference type="Proteomes" id="UP000290848">
    <property type="component" value="Unassembled WGS sequence"/>
</dbReference>
<name>A0A4Q0MFF2_9SPHI</name>
<evidence type="ECO:0000313" key="8">
    <source>
        <dbReference type="EMBL" id="RXF72217.1"/>
    </source>
</evidence>
<evidence type="ECO:0000256" key="3">
    <source>
        <dbReference type="ARBA" id="ARBA00022475"/>
    </source>
</evidence>
<proteinExistence type="inferred from homology"/>
<dbReference type="AlphaFoldDB" id="A0A4Q0MFF2"/>
<feature type="transmembrane region" description="Helical" evidence="7">
    <location>
        <begin position="12"/>
        <end position="33"/>
    </location>
</feature>
<comment type="caution">
    <text evidence="8">The sequence shown here is derived from an EMBL/GenBank/DDBJ whole genome shotgun (WGS) entry which is preliminary data.</text>
</comment>
<feature type="transmembrane region" description="Helical" evidence="7">
    <location>
        <begin position="173"/>
        <end position="190"/>
    </location>
</feature>
<keyword evidence="4 7" id="KW-0812">Transmembrane</keyword>
<evidence type="ECO:0000256" key="5">
    <source>
        <dbReference type="ARBA" id="ARBA00022989"/>
    </source>
</evidence>
<dbReference type="Pfam" id="PF13440">
    <property type="entry name" value="Polysacc_synt_3"/>
    <property type="match status" value="1"/>
</dbReference>
<sequence>MNNKEKAIKGGKWVSISTGVTTILQFLQISIVARLLEPASFGVVSISSMIIVFFTMFSNLGFNNSIISKQEEDRKVLSSLYFLNIFLGVIIFAIIYISSPVIASFYDAPNLSSIVKIASLFFLIVYFGQIYSILMQKEMRFKALSIIEIITTVIGTAATVLLAYNGYQEYSLIYGQLIMQIVKTISQIYFGRDLFKPQLHFKFREIKDHLQFGIYNLGDGIVGFVQSNSDNLLVGKLLGMKMLGYYTLALQLAVFPLKRLNPIILQVVYPILSKIKEDKAGVKRAYLQILDFISFFNIPILAGLFITADSIVPLFYGPGWDPTVQLIQIFVLASFCMYLAHPLFTLVFPNGKPEWLFYLNIVTLLIKIPLILILGKYALAEGIAFALVATSLINLILNFFIVRFFIGDFMGTFMKNIAKPLLFSGAMMLGISLYKTLLGYEGILNTILQVCIGGAIFISLTLAFKISLTEIKSFRKAI</sequence>
<keyword evidence="5 7" id="KW-1133">Transmembrane helix</keyword>
<feature type="transmembrane region" description="Helical" evidence="7">
    <location>
        <begin position="81"/>
        <end position="102"/>
    </location>
</feature>
<dbReference type="PANTHER" id="PTHR30250:SF10">
    <property type="entry name" value="LIPOPOLYSACCHARIDE BIOSYNTHESIS PROTEIN WZXC"/>
    <property type="match status" value="1"/>
</dbReference>
<evidence type="ECO:0000256" key="2">
    <source>
        <dbReference type="ARBA" id="ARBA00007430"/>
    </source>
</evidence>
<feature type="transmembrane region" description="Helical" evidence="7">
    <location>
        <begin position="39"/>
        <end position="60"/>
    </location>
</feature>
<evidence type="ECO:0000256" key="1">
    <source>
        <dbReference type="ARBA" id="ARBA00004651"/>
    </source>
</evidence>
<feature type="transmembrane region" description="Helical" evidence="7">
    <location>
        <begin position="326"/>
        <end position="348"/>
    </location>
</feature>
<dbReference type="GO" id="GO:0005886">
    <property type="term" value="C:plasma membrane"/>
    <property type="evidence" value="ECO:0007669"/>
    <property type="project" value="UniProtKB-SubCell"/>
</dbReference>
<feature type="transmembrane region" description="Helical" evidence="7">
    <location>
        <begin position="446"/>
        <end position="468"/>
    </location>
</feature>
<keyword evidence="3" id="KW-1003">Cell membrane</keyword>
<evidence type="ECO:0000256" key="6">
    <source>
        <dbReference type="ARBA" id="ARBA00023136"/>
    </source>
</evidence>
<comment type="subcellular location">
    <subcellularLocation>
        <location evidence="1">Cell membrane</location>
        <topology evidence="1">Multi-pass membrane protein</topology>
    </subcellularLocation>
</comment>
<protein>
    <submittedName>
        <fullName evidence="8">Colanic acid exporter</fullName>
    </submittedName>
</protein>
<feature type="transmembrane region" description="Helical" evidence="7">
    <location>
        <begin position="383"/>
        <end position="405"/>
    </location>
</feature>
<feature type="transmembrane region" description="Helical" evidence="7">
    <location>
        <begin position="417"/>
        <end position="434"/>
    </location>
</feature>
<gene>
    <name evidence="8" type="ORF">EKH83_00385</name>
</gene>
<dbReference type="PANTHER" id="PTHR30250">
    <property type="entry name" value="PST FAMILY PREDICTED COLANIC ACID TRANSPORTER"/>
    <property type="match status" value="1"/>
</dbReference>